<evidence type="ECO:0000313" key="3">
    <source>
        <dbReference type="EMBL" id="SDH91361.1"/>
    </source>
</evidence>
<dbReference type="Gene3D" id="2.60.300.12">
    <property type="entry name" value="HesB-like domain"/>
    <property type="match status" value="1"/>
</dbReference>
<dbReference type="SUPFAM" id="SSF89360">
    <property type="entry name" value="HesB-like domain"/>
    <property type="match status" value="1"/>
</dbReference>
<dbReference type="Proteomes" id="UP000217076">
    <property type="component" value="Unassembled WGS sequence"/>
</dbReference>
<comment type="similarity">
    <text evidence="1">Belongs to the HesB/IscA family.</text>
</comment>
<dbReference type="InterPro" id="IPR035903">
    <property type="entry name" value="HesB-like_dom_sf"/>
</dbReference>
<dbReference type="GO" id="GO:0005829">
    <property type="term" value="C:cytosol"/>
    <property type="evidence" value="ECO:0007669"/>
    <property type="project" value="TreeGrafter"/>
</dbReference>
<sequence length="103" mass="10559">MITLTERAADAVRGVLATNNEACGLRIMCAAGGCAGLQYSMGLVASAEAADQVLTCHGLTVYVDPDSCSLLKGVCIDFVDDDEGAGFVFDHPNPPGCSCAKAM</sequence>
<dbReference type="NCBIfam" id="TIGR00049">
    <property type="entry name" value="iron-sulfur cluster assembly accessory protein"/>
    <property type="match status" value="1"/>
</dbReference>
<protein>
    <submittedName>
        <fullName evidence="3">Iron-sulfur cluster assembly protein</fullName>
    </submittedName>
</protein>
<keyword evidence="4" id="KW-1185">Reference proteome</keyword>
<dbReference type="AlphaFoldDB" id="A0A1G8GAQ8"/>
<dbReference type="InterPro" id="IPR000361">
    <property type="entry name" value="ATAP_core_dom"/>
</dbReference>
<dbReference type="STRING" id="83401.SAMN05421742_1228"/>
<dbReference type="PANTHER" id="PTHR10072:SF41">
    <property type="entry name" value="IRON-SULFUR CLUSTER ASSEMBLY 1 HOMOLOG, MITOCHONDRIAL"/>
    <property type="match status" value="1"/>
</dbReference>
<evidence type="ECO:0000259" key="2">
    <source>
        <dbReference type="Pfam" id="PF01521"/>
    </source>
</evidence>
<evidence type="ECO:0000313" key="4">
    <source>
        <dbReference type="Proteomes" id="UP000217076"/>
    </source>
</evidence>
<dbReference type="OrthoDB" id="9801228at2"/>
<organism evidence="3 4">
    <name type="scientific">Roseospirillum parvum</name>
    <dbReference type="NCBI Taxonomy" id="83401"/>
    <lineage>
        <taxon>Bacteria</taxon>
        <taxon>Pseudomonadati</taxon>
        <taxon>Pseudomonadota</taxon>
        <taxon>Alphaproteobacteria</taxon>
        <taxon>Rhodospirillales</taxon>
        <taxon>Rhodospirillaceae</taxon>
        <taxon>Roseospirillum</taxon>
    </lineage>
</organism>
<gene>
    <name evidence="3" type="ORF">SAMN05421742_1228</name>
</gene>
<name>A0A1G8GAQ8_9PROT</name>
<dbReference type="PANTHER" id="PTHR10072">
    <property type="entry name" value="IRON-SULFUR CLUSTER ASSEMBLY PROTEIN"/>
    <property type="match status" value="1"/>
</dbReference>
<feature type="domain" description="Core" evidence="2">
    <location>
        <begin position="2"/>
        <end position="93"/>
    </location>
</feature>
<dbReference type="Pfam" id="PF01521">
    <property type="entry name" value="Fe-S_biosyn"/>
    <property type="match status" value="1"/>
</dbReference>
<dbReference type="EMBL" id="FNCV01000022">
    <property type="protein sequence ID" value="SDH91361.1"/>
    <property type="molecule type" value="Genomic_DNA"/>
</dbReference>
<evidence type="ECO:0000256" key="1">
    <source>
        <dbReference type="ARBA" id="ARBA00006718"/>
    </source>
</evidence>
<dbReference type="GO" id="GO:0016226">
    <property type="term" value="P:iron-sulfur cluster assembly"/>
    <property type="evidence" value="ECO:0007669"/>
    <property type="project" value="InterPro"/>
</dbReference>
<dbReference type="InterPro" id="IPR016092">
    <property type="entry name" value="ATAP"/>
</dbReference>
<accession>A0A1G8GAQ8</accession>
<reference evidence="4" key="1">
    <citation type="submission" date="2016-10" db="EMBL/GenBank/DDBJ databases">
        <authorList>
            <person name="Varghese N."/>
            <person name="Submissions S."/>
        </authorList>
    </citation>
    <scope>NUCLEOTIDE SEQUENCE [LARGE SCALE GENOMIC DNA]</scope>
    <source>
        <strain evidence="4">930I</strain>
    </source>
</reference>
<dbReference type="InterPro" id="IPR050322">
    <property type="entry name" value="Fe-S_cluster_asmbl/transfer"/>
</dbReference>
<proteinExistence type="inferred from homology"/>
<dbReference type="RefSeq" id="WP_092622030.1">
    <property type="nucleotide sequence ID" value="NZ_FNCV01000022.1"/>
</dbReference>
<dbReference type="GO" id="GO:0051537">
    <property type="term" value="F:2 iron, 2 sulfur cluster binding"/>
    <property type="evidence" value="ECO:0007669"/>
    <property type="project" value="UniProtKB-ARBA"/>
</dbReference>